<name>A0AAV5U2F3_9BILA</name>
<evidence type="ECO:0000256" key="3">
    <source>
        <dbReference type="SAM" id="MobiDB-lite"/>
    </source>
</evidence>
<feature type="region of interest" description="Disordered" evidence="3">
    <location>
        <begin position="538"/>
        <end position="564"/>
    </location>
</feature>
<evidence type="ECO:0000313" key="6">
    <source>
        <dbReference type="Proteomes" id="UP001432027"/>
    </source>
</evidence>
<dbReference type="InterPro" id="IPR013894">
    <property type="entry name" value="RMI1_OB"/>
</dbReference>
<gene>
    <name evidence="5" type="ORF">PENTCL1PPCAC_22942</name>
</gene>
<evidence type="ECO:0000256" key="1">
    <source>
        <dbReference type="ARBA" id="ARBA00006395"/>
    </source>
</evidence>
<dbReference type="PANTHER" id="PTHR14790">
    <property type="entry name" value="RECQ-MEDIATED GENOME INSTABILITY PROTEIN 1 RMI1"/>
    <property type="match status" value="1"/>
</dbReference>
<dbReference type="Pfam" id="PF08585">
    <property type="entry name" value="RMI1_N_C"/>
    <property type="match status" value="1"/>
</dbReference>
<feature type="compositionally biased region" description="Basic and acidic residues" evidence="3">
    <location>
        <begin position="538"/>
        <end position="554"/>
    </location>
</feature>
<feature type="domain" description="RecQ mediated genome instability protein 1 OB-fold" evidence="4">
    <location>
        <begin position="70"/>
        <end position="195"/>
    </location>
</feature>
<sequence>MDEEEKEGLSMCEILWWFESKGIKLNTEWLSAVLSYLGRKATIKSVFEQFVFSRLEESYERPMKIPDKAAKIVLTKIIVFQILSLVNIARPIFEQLKDELRTDNNLTWFYGEKTEEDEMEGEGNEILESRGRECTMLTLTDGMTTLKAIDYGRVEGLNDHLPIGTKLMMVDRVMCRRGVMVLKKTNCTILGGAFEVDGNELTKAERLSKMLPTTKRSKIEPYLSRVKKEFDLNQRTISPFLRRLPQKESLPPPPPPPSLPPSPSIPPHTISPPMENTLVPALMPPPSFIPPRPLPISSTMHMPPPSMTRGRSPPRPSRIPQARFPPAAVVEPTVKIEEIDPDLDASVMCIEKAVPSHGDKRLDDSLNTTVVSNQRRILPIIPSTAHIEMESSQMDPLNHSRGDIPQRPCVKLTPHTLAERIEASQSRGRIKEMVRKTLPSSTTVGKDANRSIASYFQASKMSEPRWNKKTQMVEPSSRGEREDVRREMEEGIEEGRKKEELEKRMAEDREKRERKEREERFMRDEDERRRIYYDQMRRRDDDERKRREEEEQRRMSYGNSNPHVSVVVMSTPTPCSYITPPSGFVTLPQSNEIEHLPLMHPSSHLPSHSHSHEMEVEMPPPVRHASSGSHFLLFGGESRPSVPMNLFGSPVRIHPSANHNIIPFKKTKIEEQKMGDETMEQTGERGERGFSVEGRRTNHIYNPLQNVQPPLHCAQGGMRSGYSSELQYPQSSMYQPWTWTNSMIPSMGMERGMV</sequence>
<feature type="region of interest" description="Disordered" evidence="3">
    <location>
        <begin position="237"/>
        <end position="283"/>
    </location>
</feature>
<proteinExistence type="inferred from homology"/>
<dbReference type="PANTHER" id="PTHR14790:SF15">
    <property type="entry name" value="RECQ-MEDIATED GENOME INSTABILITY PROTEIN 1"/>
    <property type="match status" value="1"/>
</dbReference>
<evidence type="ECO:0000256" key="2">
    <source>
        <dbReference type="ARBA" id="ARBA00018987"/>
    </source>
</evidence>
<keyword evidence="6" id="KW-1185">Reference proteome</keyword>
<accession>A0AAV5U2F3</accession>
<dbReference type="EMBL" id="BTSX01000005">
    <property type="protein sequence ID" value="GMT00768.1"/>
    <property type="molecule type" value="Genomic_DNA"/>
</dbReference>
<feature type="non-terminal residue" evidence="5">
    <location>
        <position position="754"/>
    </location>
</feature>
<dbReference type="SMART" id="SM01161">
    <property type="entry name" value="DUF1767"/>
    <property type="match status" value="1"/>
</dbReference>
<evidence type="ECO:0000313" key="5">
    <source>
        <dbReference type="EMBL" id="GMT00768.1"/>
    </source>
</evidence>
<dbReference type="GO" id="GO:0000712">
    <property type="term" value="P:resolution of meiotic recombination intermediates"/>
    <property type="evidence" value="ECO:0007669"/>
    <property type="project" value="TreeGrafter"/>
</dbReference>
<dbReference type="Gene3D" id="2.40.50.770">
    <property type="entry name" value="RecQ-mediated genome instability protein Rmi1, C-terminal domain"/>
    <property type="match status" value="1"/>
</dbReference>
<dbReference type="Proteomes" id="UP001432027">
    <property type="component" value="Unassembled WGS sequence"/>
</dbReference>
<feature type="compositionally biased region" description="Pro residues" evidence="3">
    <location>
        <begin position="250"/>
        <end position="270"/>
    </location>
</feature>
<comment type="similarity">
    <text evidence="1">Belongs to the RMI1 family.</text>
</comment>
<dbReference type="InterPro" id="IPR042470">
    <property type="entry name" value="RMI1_N_C_sf"/>
</dbReference>
<feature type="compositionally biased region" description="Basic and acidic residues" evidence="3">
    <location>
        <begin position="477"/>
        <end position="521"/>
    </location>
</feature>
<comment type="caution">
    <text evidence="5">The sequence shown here is derived from an EMBL/GenBank/DDBJ whole genome shotgun (WGS) entry which is preliminary data.</text>
</comment>
<dbReference type="AlphaFoldDB" id="A0AAV5U2F3"/>
<feature type="region of interest" description="Disordered" evidence="3">
    <location>
        <begin position="467"/>
        <end position="521"/>
    </location>
</feature>
<evidence type="ECO:0000259" key="4">
    <source>
        <dbReference type="Pfam" id="PF08585"/>
    </source>
</evidence>
<organism evidence="5 6">
    <name type="scientific">Pristionchus entomophagus</name>
    <dbReference type="NCBI Taxonomy" id="358040"/>
    <lineage>
        <taxon>Eukaryota</taxon>
        <taxon>Metazoa</taxon>
        <taxon>Ecdysozoa</taxon>
        <taxon>Nematoda</taxon>
        <taxon>Chromadorea</taxon>
        <taxon>Rhabditida</taxon>
        <taxon>Rhabditina</taxon>
        <taxon>Diplogasteromorpha</taxon>
        <taxon>Diplogasteroidea</taxon>
        <taxon>Neodiplogasteridae</taxon>
        <taxon>Pristionchus</taxon>
    </lineage>
</organism>
<dbReference type="GO" id="GO:0000724">
    <property type="term" value="P:double-strand break repair via homologous recombination"/>
    <property type="evidence" value="ECO:0007669"/>
    <property type="project" value="TreeGrafter"/>
</dbReference>
<reference evidence="5" key="1">
    <citation type="submission" date="2023-10" db="EMBL/GenBank/DDBJ databases">
        <title>Genome assembly of Pristionchus species.</title>
        <authorList>
            <person name="Yoshida K."/>
            <person name="Sommer R.J."/>
        </authorList>
    </citation>
    <scope>NUCLEOTIDE SEQUENCE</scope>
    <source>
        <strain evidence="5">RS0144</strain>
    </source>
</reference>
<dbReference type="GO" id="GO:0016604">
    <property type="term" value="C:nuclear body"/>
    <property type="evidence" value="ECO:0007669"/>
    <property type="project" value="TreeGrafter"/>
</dbReference>
<dbReference type="GO" id="GO:0031422">
    <property type="term" value="C:RecQ family helicase-topoisomerase III complex"/>
    <property type="evidence" value="ECO:0007669"/>
    <property type="project" value="TreeGrafter"/>
</dbReference>
<protein>
    <recommendedName>
        <fullName evidence="2">RecQ-mediated genome instability protein 1</fullName>
    </recommendedName>
</protein>